<dbReference type="Proteomes" id="UP000288079">
    <property type="component" value="Unassembled WGS sequence"/>
</dbReference>
<organism evidence="1 2">
    <name type="scientific">Bacteroides faecalis</name>
    <dbReference type="NCBI Taxonomy" id="2447885"/>
    <lineage>
        <taxon>Bacteria</taxon>
        <taxon>Pseudomonadati</taxon>
        <taxon>Bacteroidota</taxon>
        <taxon>Bacteroidia</taxon>
        <taxon>Bacteroidales</taxon>
        <taxon>Bacteroidaceae</taxon>
        <taxon>Bacteroides</taxon>
    </lineage>
</organism>
<evidence type="ECO:0000313" key="1">
    <source>
        <dbReference type="EMBL" id="GCB35563.1"/>
    </source>
</evidence>
<evidence type="ECO:0000313" key="2">
    <source>
        <dbReference type="Proteomes" id="UP000288079"/>
    </source>
</evidence>
<sequence length="70" mass="7908">MQLLVSVELTGLGPKNRIQLYFTDKTMARKALGISRAQATFLSEVSPDSNPKTSKYVTRPYVMIRYAEIL</sequence>
<protein>
    <submittedName>
        <fullName evidence="1">Uncharacterized protein</fullName>
    </submittedName>
</protein>
<dbReference type="AlphaFoldDB" id="A0A401LVL0"/>
<comment type="caution">
    <text evidence="1">The sequence shown here is derived from an EMBL/GenBank/DDBJ whole genome shotgun (WGS) entry which is preliminary data.</text>
</comment>
<dbReference type="EMBL" id="BHWB01000006">
    <property type="protein sequence ID" value="GCB35563.1"/>
    <property type="molecule type" value="Genomic_DNA"/>
</dbReference>
<reference evidence="1 2" key="1">
    <citation type="submission" date="2018-10" db="EMBL/GenBank/DDBJ databases">
        <title>Draft Genome Sequence of Bacteroides sp. KCTC 15687.</title>
        <authorList>
            <person name="Yu S.Y."/>
            <person name="Kim J.S."/>
            <person name="Oh B.S."/>
            <person name="Park S.H."/>
            <person name="Kang S.W."/>
            <person name="Park J.E."/>
            <person name="Choi S.H."/>
            <person name="Han K.I."/>
            <person name="Lee K.C."/>
            <person name="Eom M.K."/>
            <person name="Suh M.K."/>
            <person name="Lee D.H."/>
            <person name="Yoon H."/>
            <person name="Kim B."/>
            <person name="Yang S.J."/>
            <person name="Lee J.S."/>
            <person name="Lee J.H."/>
        </authorList>
    </citation>
    <scope>NUCLEOTIDE SEQUENCE [LARGE SCALE GENOMIC DNA]</scope>
    <source>
        <strain evidence="1 2">KCTC 15687</strain>
    </source>
</reference>
<keyword evidence="2" id="KW-1185">Reference proteome</keyword>
<accession>A0A401LVL0</accession>
<gene>
    <name evidence="1" type="ORF">KGMB02408_25080</name>
</gene>
<proteinExistence type="predicted"/>
<name>A0A401LVL0_9BACE</name>